<evidence type="ECO:0000256" key="3">
    <source>
        <dbReference type="ARBA" id="ARBA00005046"/>
    </source>
</evidence>
<dbReference type="SUPFAM" id="SSF53218">
    <property type="entry name" value="Molybdenum cofactor biosynthesis proteins"/>
    <property type="match status" value="1"/>
</dbReference>
<keyword evidence="8 11" id="KW-0460">Magnesium</keyword>
<gene>
    <name evidence="13" type="ORF">SAMN04487995_1142</name>
</gene>
<dbReference type="PROSITE" id="PS01079">
    <property type="entry name" value="MOCF_BIOSYNTHESIS_2"/>
    <property type="match status" value="1"/>
</dbReference>
<dbReference type="Pfam" id="PF03454">
    <property type="entry name" value="MoeA_C"/>
    <property type="match status" value="1"/>
</dbReference>
<evidence type="ECO:0000256" key="10">
    <source>
        <dbReference type="ARBA" id="ARBA00047317"/>
    </source>
</evidence>
<name>A0A1H6R9S2_9BACT</name>
<dbReference type="InterPro" id="IPR001453">
    <property type="entry name" value="MoaB/Mog_dom"/>
</dbReference>
<dbReference type="GO" id="GO:0005829">
    <property type="term" value="C:cytosol"/>
    <property type="evidence" value="ECO:0007669"/>
    <property type="project" value="TreeGrafter"/>
</dbReference>
<keyword evidence="14" id="KW-1185">Reference proteome</keyword>
<dbReference type="FunFam" id="3.40.980.10:FF:000004">
    <property type="entry name" value="Molybdopterin molybdenumtransferase"/>
    <property type="match status" value="1"/>
</dbReference>
<dbReference type="InterPro" id="IPR005111">
    <property type="entry name" value="MoeA_C_domain_IV"/>
</dbReference>
<dbReference type="GO" id="GO:0061599">
    <property type="term" value="F:molybdopterin molybdotransferase activity"/>
    <property type="evidence" value="ECO:0007669"/>
    <property type="project" value="UniProtKB-UniRule"/>
</dbReference>
<feature type="domain" description="MoaB/Mog" evidence="12">
    <location>
        <begin position="176"/>
        <end position="314"/>
    </location>
</feature>
<evidence type="ECO:0000256" key="9">
    <source>
        <dbReference type="ARBA" id="ARBA00023150"/>
    </source>
</evidence>
<dbReference type="Pfam" id="PF00994">
    <property type="entry name" value="MoCF_biosynth"/>
    <property type="match status" value="1"/>
</dbReference>
<dbReference type="CDD" id="cd00887">
    <property type="entry name" value="MoeA"/>
    <property type="match status" value="1"/>
</dbReference>
<dbReference type="UniPathway" id="UPA00344"/>
<dbReference type="SMART" id="SM00852">
    <property type="entry name" value="MoCF_biosynth"/>
    <property type="match status" value="1"/>
</dbReference>
<keyword evidence="9 11" id="KW-0501">Molybdenum cofactor biosynthesis</keyword>
<evidence type="ECO:0000259" key="12">
    <source>
        <dbReference type="SMART" id="SM00852"/>
    </source>
</evidence>
<evidence type="ECO:0000313" key="13">
    <source>
        <dbReference type="EMBL" id="SEI52569.1"/>
    </source>
</evidence>
<dbReference type="NCBIfam" id="TIGR00177">
    <property type="entry name" value="molyb_syn"/>
    <property type="match status" value="1"/>
</dbReference>
<dbReference type="InterPro" id="IPR036688">
    <property type="entry name" value="MoeA_C_domain_IV_sf"/>
</dbReference>
<evidence type="ECO:0000256" key="8">
    <source>
        <dbReference type="ARBA" id="ARBA00022842"/>
    </source>
</evidence>
<comment type="pathway">
    <text evidence="3 11">Cofactor biosynthesis; molybdopterin biosynthesis.</text>
</comment>
<evidence type="ECO:0000256" key="4">
    <source>
        <dbReference type="ARBA" id="ARBA00010763"/>
    </source>
</evidence>
<dbReference type="Pfam" id="PF03453">
    <property type="entry name" value="MoeA_N"/>
    <property type="match status" value="1"/>
</dbReference>
<keyword evidence="6 11" id="KW-0808">Transferase</keyword>
<evidence type="ECO:0000256" key="2">
    <source>
        <dbReference type="ARBA" id="ARBA00002901"/>
    </source>
</evidence>
<keyword evidence="5 11" id="KW-0500">Molybdenum</keyword>
<sequence length="396" mass="42902">MVTVDEAKRRVLTHTRTLSAEKRTVLNAVGYVLSENVLAGFSLPSFRQSSMDGYAVLHTDIIHADVVLPIAGESKAGKAEKVSMKPGTAFRIFTGAPVPDGATAVVMQENTSVANGNVTIGEYPVPENKNLRNIGQQIREGDIALPSGTFISAGTAGFLKGLNIDEIPVFRKPKIGILVTGDELVKTGETLSHGQVYESNSSMLVAALKQEGITDVEIYYSEDDLSATVQSLLTLSERNDVVIATGGVSVGDYDYVGKALETIGAETIFYKIRQKPGKPLLFARTENTNFYALPGNPASSLVCYYEYVLPALRLMSGRKECFLPAYQLPISHAYSFRGERDEFLKAFVSNGKVTSLEGQESFALRSFAIANALIYLPVSQQTVQAGDMVEVHLLPF</sequence>
<evidence type="ECO:0000256" key="5">
    <source>
        <dbReference type="ARBA" id="ARBA00022505"/>
    </source>
</evidence>
<dbReference type="SUPFAM" id="SSF63867">
    <property type="entry name" value="MoeA C-terminal domain-like"/>
    <property type="match status" value="1"/>
</dbReference>
<dbReference type="InterPro" id="IPR005110">
    <property type="entry name" value="MoeA_linker/N"/>
</dbReference>
<dbReference type="Gene3D" id="2.170.190.11">
    <property type="entry name" value="Molybdopterin biosynthesis moea protein, domain 3"/>
    <property type="match status" value="1"/>
</dbReference>
<organism evidence="13 14">
    <name type="scientific">Dyadobacter koreensis</name>
    <dbReference type="NCBI Taxonomy" id="408657"/>
    <lineage>
        <taxon>Bacteria</taxon>
        <taxon>Pseudomonadati</taxon>
        <taxon>Bacteroidota</taxon>
        <taxon>Cytophagia</taxon>
        <taxon>Cytophagales</taxon>
        <taxon>Spirosomataceae</taxon>
        <taxon>Dyadobacter</taxon>
    </lineage>
</organism>
<dbReference type="STRING" id="408657.SAMN04487995_1142"/>
<comment type="catalytic activity">
    <reaction evidence="10">
        <text>adenylyl-molybdopterin + molybdate = Mo-molybdopterin + AMP + H(+)</text>
        <dbReference type="Rhea" id="RHEA:35047"/>
        <dbReference type="ChEBI" id="CHEBI:15378"/>
        <dbReference type="ChEBI" id="CHEBI:36264"/>
        <dbReference type="ChEBI" id="CHEBI:62727"/>
        <dbReference type="ChEBI" id="CHEBI:71302"/>
        <dbReference type="ChEBI" id="CHEBI:456215"/>
        <dbReference type="EC" id="2.10.1.1"/>
    </reaction>
</comment>
<dbReference type="EC" id="2.10.1.1" evidence="11"/>
<dbReference type="NCBIfam" id="NF045515">
    <property type="entry name" value="Glp_gephyrin"/>
    <property type="match status" value="1"/>
</dbReference>
<dbReference type="AlphaFoldDB" id="A0A1H6R9S2"/>
<accession>A0A1H6R9S2</accession>
<dbReference type="Gene3D" id="2.40.340.10">
    <property type="entry name" value="MoeA, C-terminal, domain IV"/>
    <property type="match status" value="1"/>
</dbReference>
<dbReference type="Proteomes" id="UP000199532">
    <property type="component" value="Unassembled WGS sequence"/>
</dbReference>
<evidence type="ECO:0000256" key="6">
    <source>
        <dbReference type="ARBA" id="ARBA00022679"/>
    </source>
</evidence>
<dbReference type="GO" id="GO:0046872">
    <property type="term" value="F:metal ion binding"/>
    <property type="evidence" value="ECO:0007669"/>
    <property type="project" value="UniProtKB-UniRule"/>
</dbReference>
<comment type="function">
    <text evidence="2 11">Catalyzes the insertion of molybdate into adenylated molybdopterin with the concomitant release of AMP.</text>
</comment>
<dbReference type="SUPFAM" id="SSF63882">
    <property type="entry name" value="MoeA N-terminal region -like"/>
    <property type="match status" value="1"/>
</dbReference>
<dbReference type="Gene3D" id="3.90.105.10">
    <property type="entry name" value="Molybdopterin biosynthesis moea protein, domain 2"/>
    <property type="match status" value="1"/>
</dbReference>
<reference evidence="13 14" key="1">
    <citation type="submission" date="2016-10" db="EMBL/GenBank/DDBJ databases">
        <authorList>
            <person name="de Groot N.N."/>
        </authorList>
    </citation>
    <scope>NUCLEOTIDE SEQUENCE [LARGE SCALE GENOMIC DNA]</scope>
    <source>
        <strain evidence="13 14">DSM 19938</strain>
    </source>
</reference>
<keyword evidence="7 11" id="KW-0479">Metal-binding</keyword>
<evidence type="ECO:0000256" key="7">
    <source>
        <dbReference type="ARBA" id="ARBA00022723"/>
    </source>
</evidence>
<comment type="similarity">
    <text evidence="4 11">Belongs to the MoeA family.</text>
</comment>
<dbReference type="RefSeq" id="WP_090333188.1">
    <property type="nucleotide sequence ID" value="NZ_FNXY01000002.1"/>
</dbReference>
<evidence type="ECO:0000256" key="11">
    <source>
        <dbReference type="RuleBase" id="RU365090"/>
    </source>
</evidence>
<proteinExistence type="inferred from homology"/>
<dbReference type="InterPro" id="IPR038987">
    <property type="entry name" value="MoeA-like"/>
</dbReference>
<dbReference type="GO" id="GO:0006777">
    <property type="term" value="P:Mo-molybdopterin cofactor biosynthetic process"/>
    <property type="evidence" value="ECO:0007669"/>
    <property type="project" value="UniProtKB-UniRule"/>
</dbReference>
<evidence type="ECO:0000256" key="1">
    <source>
        <dbReference type="ARBA" id="ARBA00001946"/>
    </source>
</evidence>
<dbReference type="OrthoDB" id="9804758at2"/>
<evidence type="ECO:0000313" key="14">
    <source>
        <dbReference type="Proteomes" id="UP000199532"/>
    </source>
</evidence>
<dbReference type="Gene3D" id="3.40.980.10">
    <property type="entry name" value="MoaB/Mog-like domain"/>
    <property type="match status" value="1"/>
</dbReference>
<dbReference type="InterPro" id="IPR036425">
    <property type="entry name" value="MoaB/Mog-like_dom_sf"/>
</dbReference>
<dbReference type="PANTHER" id="PTHR10192">
    <property type="entry name" value="MOLYBDOPTERIN BIOSYNTHESIS PROTEIN"/>
    <property type="match status" value="1"/>
</dbReference>
<comment type="cofactor">
    <cofactor evidence="1 11">
        <name>Mg(2+)</name>
        <dbReference type="ChEBI" id="CHEBI:18420"/>
    </cofactor>
</comment>
<dbReference type="InterPro" id="IPR008284">
    <property type="entry name" value="MoCF_biosynth_CS"/>
</dbReference>
<dbReference type="InterPro" id="IPR036135">
    <property type="entry name" value="MoeA_linker/N_sf"/>
</dbReference>
<protein>
    <recommendedName>
        <fullName evidence="11">Molybdopterin molybdenumtransferase</fullName>
        <ecNumber evidence="11">2.10.1.1</ecNumber>
    </recommendedName>
</protein>
<dbReference type="EMBL" id="FNXY01000002">
    <property type="protein sequence ID" value="SEI52569.1"/>
    <property type="molecule type" value="Genomic_DNA"/>
</dbReference>
<dbReference type="PANTHER" id="PTHR10192:SF5">
    <property type="entry name" value="GEPHYRIN"/>
    <property type="match status" value="1"/>
</dbReference>